<dbReference type="RefSeq" id="WP_330127390.1">
    <property type="nucleotide sequence ID" value="NZ_JAUHLI010000002.1"/>
</dbReference>
<evidence type="ECO:0000313" key="1">
    <source>
        <dbReference type="EMBL" id="MEE2000241.1"/>
    </source>
</evidence>
<dbReference type="PROSITE" id="PS51257">
    <property type="entry name" value="PROKAR_LIPOPROTEIN"/>
    <property type="match status" value="1"/>
</dbReference>
<comment type="caution">
    <text evidence="1">The sequence shown here is derived from an EMBL/GenBank/DDBJ whole genome shotgun (WGS) entry which is preliminary data.</text>
</comment>
<dbReference type="EMBL" id="JAUHLI010000002">
    <property type="protein sequence ID" value="MEE2000241.1"/>
    <property type="molecule type" value="Genomic_DNA"/>
</dbReference>
<gene>
    <name evidence="1" type="ORF">QWY20_02160</name>
</gene>
<dbReference type="Proteomes" id="UP001336314">
    <property type="component" value="Unassembled WGS sequence"/>
</dbReference>
<accession>A0ABU7J160</accession>
<keyword evidence="2" id="KW-1185">Reference proteome</keyword>
<proteinExistence type="predicted"/>
<evidence type="ECO:0008006" key="3">
    <source>
        <dbReference type="Google" id="ProtNLM"/>
    </source>
</evidence>
<name>A0ABU7J160_9GAMM</name>
<protein>
    <recommendedName>
        <fullName evidence="3">Lipoprotein</fullName>
    </recommendedName>
</protein>
<sequence>MLSSKRQPFDYKSQLAGFFALSLLLGCQPSGPSPEQALMEAAQTDAQAAHRLAQHRLAGQEFDAALRWFEHAWALGQGAAAAPSLMLRQRQHGKLATAQWLEQQVQLQQLSLDGVDLAALGLWHLQHEAAAYWPYWQQAGLTDQPGWQSEHGCQLTIQPIAVNTTGAEQWMLLQAEWQRDAQLGQLPVCFNTLQLISSTELACSEDSDRRIGCDYRQLIPYIRGQQAQQLLILAGRGKASYNNGIIQLPERAELSLLRHEFLHIFRFMDEYALPADAAAEVCQPDKLYPNILIGKQQLAAYQQYWGRLPDPLELTPVATCQNSPYQAYRLIAQSNSMELYQLDLPDYYLQLVQQQLQRPELLMPVHYFLAYKARIHGQEADWWRLMQLAEQLGYPDASRLLSQRDQRGLTPTTPAPAAGHHRGLVAPIASGD</sequence>
<reference evidence="1 2" key="1">
    <citation type="submission" date="2023-07" db="EMBL/GenBank/DDBJ databases">
        <title>Alkalimonas sp., MEB108 novel, alkaliphilic bacterium isolated from Lonar Lake, India.</title>
        <authorList>
            <person name="Joshi A."/>
            <person name="Thite S."/>
        </authorList>
    </citation>
    <scope>NUCLEOTIDE SEQUENCE [LARGE SCALE GENOMIC DNA]</scope>
    <source>
        <strain evidence="1 2">MEB108</strain>
    </source>
</reference>
<organism evidence="1 2">
    <name type="scientific">Alkalimonas cellulosilytica</name>
    <dbReference type="NCBI Taxonomy" id="3058395"/>
    <lineage>
        <taxon>Bacteria</taxon>
        <taxon>Pseudomonadati</taxon>
        <taxon>Pseudomonadota</taxon>
        <taxon>Gammaproteobacteria</taxon>
        <taxon>Alkalimonas</taxon>
    </lineage>
</organism>
<evidence type="ECO:0000313" key="2">
    <source>
        <dbReference type="Proteomes" id="UP001336314"/>
    </source>
</evidence>